<dbReference type="SUPFAM" id="SSF50037">
    <property type="entry name" value="C-terminal domain of transcriptional repressors"/>
    <property type="match status" value="1"/>
</dbReference>
<dbReference type="InterPro" id="IPR022689">
    <property type="entry name" value="Iron_dep_repressor"/>
</dbReference>
<evidence type="ECO:0000313" key="14">
    <source>
        <dbReference type="Proteomes" id="UP001549257"/>
    </source>
</evidence>
<evidence type="ECO:0000256" key="4">
    <source>
        <dbReference type="ARBA" id="ARBA00022490"/>
    </source>
</evidence>
<evidence type="ECO:0000256" key="10">
    <source>
        <dbReference type="ARBA" id="ARBA00023211"/>
    </source>
</evidence>
<dbReference type="Gene3D" id="1.10.60.10">
    <property type="entry name" value="Iron dependent repressor, metal binding and dimerisation domain"/>
    <property type="match status" value="1"/>
</dbReference>
<dbReference type="EMBL" id="JBEPSJ010000001">
    <property type="protein sequence ID" value="MET4580663.1"/>
    <property type="molecule type" value="Genomic_DNA"/>
</dbReference>
<comment type="caution">
    <text evidence="13">The sequence shown here is derived from an EMBL/GenBank/DDBJ whole genome shotgun (WGS) entry which is preliminary data.</text>
</comment>
<dbReference type="SMART" id="SM00529">
    <property type="entry name" value="HTH_DTXR"/>
    <property type="match status" value="1"/>
</dbReference>
<dbReference type="Proteomes" id="UP001549257">
    <property type="component" value="Unassembled WGS sequence"/>
</dbReference>
<dbReference type="InterPro" id="IPR008988">
    <property type="entry name" value="Transcriptional_repressor_C"/>
</dbReference>
<dbReference type="InterPro" id="IPR036390">
    <property type="entry name" value="WH_DNA-bd_sf"/>
</dbReference>
<dbReference type="PANTHER" id="PTHR33238:SF11">
    <property type="entry name" value="TRANSCRIPTIONAL REGULATOR MNTR"/>
    <property type="match status" value="1"/>
</dbReference>
<dbReference type="SUPFAM" id="SSF46785">
    <property type="entry name" value="Winged helix' DNA-binding domain"/>
    <property type="match status" value="1"/>
</dbReference>
<keyword evidence="9" id="KW-0804">Transcription</keyword>
<evidence type="ECO:0000256" key="9">
    <source>
        <dbReference type="ARBA" id="ARBA00023163"/>
    </source>
</evidence>
<comment type="similarity">
    <text evidence="2">Belongs to the DtxR/MntR family.</text>
</comment>
<dbReference type="SMART" id="SM00899">
    <property type="entry name" value="FeoA"/>
    <property type="match status" value="1"/>
</dbReference>
<evidence type="ECO:0000256" key="11">
    <source>
        <dbReference type="ARBA" id="ARBA00032593"/>
    </source>
</evidence>
<organism evidence="13 14">
    <name type="scientific">Conyzicola nivalis</name>
    <dbReference type="NCBI Taxonomy" id="1477021"/>
    <lineage>
        <taxon>Bacteria</taxon>
        <taxon>Bacillati</taxon>
        <taxon>Actinomycetota</taxon>
        <taxon>Actinomycetes</taxon>
        <taxon>Micrococcales</taxon>
        <taxon>Microbacteriaceae</taxon>
        <taxon>Conyzicola</taxon>
    </lineage>
</organism>
<keyword evidence="6" id="KW-0805">Transcription regulation</keyword>
<evidence type="ECO:0000256" key="2">
    <source>
        <dbReference type="ARBA" id="ARBA00007871"/>
    </source>
</evidence>
<reference evidence="13 14" key="1">
    <citation type="submission" date="2024-06" db="EMBL/GenBank/DDBJ databases">
        <title>Sorghum-associated microbial communities from plants grown in Nebraska, USA.</title>
        <authorList>
            <person name="Schachtman D."/>
        </authorList>
    </citation>
    <scope>NUCLEOTIDE SEQUENCE [LARGE SCALE GENOMIC DNA]</scope>
    <source>
        <strain evidence="13 14">2857</strain>
    </source>
</reference>
<dbReference type="InterPro" id="IPR050536">
    <property type="entry name" value="DtxR_MntR_Metal-Reg"/>
</dbReference>
<keyword evidence="10" id="KW-0464">Manganese</keyword>
<evidence type="ECO:0000256" key="6">
    <source>
        <dbReference type="ARBA" id="ARBA00023015"/>
    </source>
</evidence>
<dbReference type="Pfam" id="PF01325">
    <property type="entry name" value="Fe_dep_repress"/>
    <property type="match status" value="1"/>
</dbReference>
<proteinExistence type="inferred from homology"/>
<dbReference type="InterPro" id="IPR007167">
    <property type="entry name" value="Fe-transptr_FeoA-like"/>
</dbReference>
<dbReference type="InterPro" id="IPR036388">
    <property type="entry name" value="WH-like_DNA-bd_sf"/>
</dbReference>
<accession>A0ABV2QJF8</accession>
<keyword evidence="7" id="KW-0238">DNA-binding</keyword>
<dbReference type="RefSeq" id="WP_354022879.1">
    <property type="nucleotide sequence ID" value="NZ_JBEPSJ010000001.1"/>
</dbReference>
<evidence type="ECO:0000313" key="13">
    <source>
        <dbReference type="EMBL" id="MET4580663.1"/>
    </source>
</evidence>
<dbReference type="PANTHER" id="PTHR33238">
    <property type="entry name" value="IRON (METAL) DEPENDENT REPRESSOR, DTXR FAMILY"/>
    <property type="match status" value="1"/>
</dbReference>
<gene>
    <name evidence="13" type="ORF">ABIE21_000153</name>
</gene>
<evidence type="ECO:0000256" key="8">
    <source>
        <dbReference type="ARBA" id="ARBA00023159"/>
    </source>
</evidence>
<keyword evidence="14" id="KW-1185">Reference proteome</keyword>
<keyword evidence="4" id="KW-0963">Cytoplasm</keyword>
<evidence type="ECO:0000259" key="12">
    <source>
        <dbReference type="PROSITE" id="PS50944"/>
    </source>
</evidence>
<name>A0ABV2QJF8_9MICO</name>
<protein>
    <recommendedName>
        <fullName evidence="11">Manganese transport regulator</fullName>
    </recommendedName>
</protein>
<dbReference type="InterPro" id="IPR001367">
    <property type="entry name" value="Fe_dep_repressor"/>
</dbReference>
<dbReference type="InterPro" id="IPR022687">
    <property type="entry name" value="HTH_DTXR"/>
</dbReference>
<dbReference type="PROSITE" id="PS50944">
    <property type="entry name" value="HTH_DTXR"/>
    <property type="match status" value="1"/>
</dbReference>
<dbReference type="Pfam" id="PF04023">
    <property type="entry name" value="FeoA"/>
    <property type="match status" value="1"/>
</dbReference>
<evidence type="ECO:0000256" key="7">
    <source>
        <dbReference type="ARBA" id="ARBA00023125"/>
    </source>
</evidence>
<feature type="domain" description="HTH dtxR-type" evidence="12">
    <location>
        <begin position="1"/>
        <end position="66"/>
    </location>
</feature>
<evidence type="ECO:0000256" key="3">
    <source>
        <dbReference type="ARBA" id="ARBA00011738"/>
    </source>
</evidence>
<dbReference type="SUPFAM" id="SSF47979">
    <property type="entry name" value="Iron-dependent repressor protein, dimerization domain"/>
    <property type="match status" value="1"/>
</dbReference>
<keyword evidence="8" id="KW-0010">Activator</keyword>
<evidence type="ECO:0000256" key="1">
    <source>
        <dbReference type="ARBA" id="ARBA00004496"/>
    </source>
</evidence>
<comment type="subcellular location">
    <subcellularLocation>
        <location evidence="1">Cytoplasm</location>
    </subcellularLocation>
</comment>
<dbReference type="Gene3D" id="1.10.10.10">
    <property type="entry name" value="Winged helix-like DNA-binding domain superfamily/Winged helix DNA-binding domain"/>
    <property type="match status" value="1"/>
</dbReference>
<dbReference type="Pfam" id="PF02742">
    <property type="entry name" value="Fe_dep_repr_C"/>
    <property type="match status" value="1"/>
</dbReference>
<evidence type="ECO:0000256" key="5">
    <source>
        <dbReference type="ARBA" id="ARBA00022491"/>
    </source>
</evidence>
<sequence>MPAYPIAVEDYVKVVYAHTEWQPEPITTSVLAGRLGLAASSVTEMVKKLGAQGLVDHVPYGAVTLTADGTALALRMLRRHRLIETWLVRHFDYAWDEVHDEAEVLEHALSDRLLDKIDDELGRPTRDPHGDPIPSRDGVVDQPAAVLLRLAAAGETVFVARISDRDPLLLRRLEAEGFTIDCSLTVASAEPFAVALGEREGTLDLSPDALDSIWVSRERPGRVK</sequence>
<keyword evidence="5" id="KW-0678">Repressor</keyword>
<dbReference type="InterPro" id="IPR036421">
    <property type="entry name" value="Fe_dep_repressor_sf"/>
</dbReference>
<comment type="subunit">
    <text evidence="3">Homodimer.</text>
</comment>